<keyword evidence="2" id="KW-0521">NADP</keyword>
<dbReference type="InterPro" id="IPR020904">
    <property type="entry name" value="Sc_DH/Rdtase_CS"/>
</dbReference>
<protein>
    <recommendedName>
        <fullName evidence="6">FAD-binding FR-type domain-containing protein</fullName>
    </recommendedName>
</protein>
<dbReference type="InterPro" id="IPR017927">
    <property type="entry name" value="FAD-bd_FR_type"/>
</dbReference>
<comment type="caution">
    <text evidence="7">The sequence shown here is derived from an EMBL/GenBank/DDBJ whole genome shotgun (WGS) entry which is preliminary data.</text>
</comment>
<dbReference type="PRINTS" id="PR00081">
    <property type="entry name" value="GDHRDH"/>
</dbReference>
<evidence type="ECO:0000313" key="8">
    <source>
        <dbReference type="Proteomes" id="UP000191691"/>
    </source>
</evidence>
<dbReference type="InterPro" id="IPR013112">
    <property type="entry name" value="FAD-bd_8"/>
</dbReference>
<dbReference type="InterPro" id="IPR002347">
    <property type="entry name" value="SDR_fam"/>
</dbReference>
<dbReference type="EMBL" id="MOOB01000013">
    <property type="protein sequence ID" value="OQE89764.1"/>
    <property type="molecule type" value="Genomic_DNA"/>
</dbReference>
<evidence type="ECO:0000256" key="3">
    <source>
        <dbReference type="ARBA" id="ARBA00022982"/>
    </source>
</evidence>
<comment type="similarity">
    <text evidence="1">Belongs to the short-chain dehydrogenases/reductases (SDR) family.</text>
</comment>
<dbReference type="SUPFAM" id="SSF52343">
    <property type="entry name" value="Ferredoxin reductase-like, C-terminal NADP-linked domain"/>
    <property type="match status" value="1"/>
</dbReference>
<dbReference type="PANTHER" id="PTHR42760:SF5">
    <property type="entry name" value="2-DEHYDRO-3-DEOXY-D-GLUCONATE 5-DEHYDROGENASE"/>
    <property type="match status" value="1"/>
</dbReference>
<dbReference type="InterPro" id="IPR013121">
    <property type="entry name" value="Fe_red_NAD-bd_6"/>
</dbReference>
<dbReference type="Gene3D" id="3.40.50.80">
    <property type="entry name" value="Nucleotide-binding domain of ferredoxin-NADP reductase (FNR) module"/>
    <property type="match status" value="1"/>
</dbReference>
<dbReference type="Gene3D" id="3.40.50.720">
    <property type="entry name" value="NAD(P)-binding Rossmann-like Domain"/>
    <property type="match status" value="1"/>
</dbReference>
<evidence type="ECO:0000256" key="4">
    <source>
        <dbReference type="ARBA" id="ARBA00023002"/>
    </source>
</evidence>
<keyword evidence="4" id="KW-0560">Oxidoreductase</keyword>
<evidence type="ECO:0000256" key="1">
    <source>
        <dbReference type="ARBA" id="ARBA00006484"/>
    </source>
</evidence>
<reference evidence="8" key="1">
    <citation type="journal article" date="2017" name="Nat. Microbiol.">
        <title>Global analysis of biosynthetic gene clusters reveals vast potential of secondary metabolite production in Penicillium species.</title>
        <authorList>
            <person name="Nielsen J.C."/>
            <person name="Grijseels S."/>
            <person name="Prigent S."/>
            <person name="Ji B."/>
            <person name="Dainat J."/>
            <person name="Nielsen K.F."/>
            <person name="Frisvad J.C."/>
            <person name="Workman M."/>
            <person name="Nielsen J."/>
        </authorList>
    </citation>
    <scope>NUCLEOTIDE SEQUENCE [LARGE SCALE GENOMIC DNA]</scope>
    <source>
        <strain evidence="8">IBT 13039</strain>
    </source>
</reference>
<evidence type="ECO:0000256" key="2">
    <source>
        <dbReference type="ARBA" id="ARBA00022857"/>
    </source>
</evidence>
<dbReference type="PRINTS" id="PR00080">
    <property type="entry name" value="SDRFAMILY"/>
</dbReference>
<dbReference type="FunFam" id="3.40.50.720:FF:000398">
    <property type="entry name" value="Probable 2-deoxy-D-gluconate 3-dehydrogenase"/>
    <property type="match status" value="1"/>
</dbReference>
<evidence type="ECO:0000259" key="6">
    <source>
        <dbReference type="PROSITE" id="PS51384"/>
    </source>
</evidence>
<dbReference type="Proteomes" id="UP000191691">
    <property type="component" value="Unassembled WGS sequence"/>
</dbReference>
<organism evidence="7 8">
    <name type="scientific">Penicillium nalgiovense</name>
    <dbReference type="NCBI Taxonomy" id="60175"/>
    <lineage>
        <taxon>Eukaryota</taxon>
        <taxon>Fungi</taxon>
        <taxon>Dikarya</taxon>
        <taxon>Ascomycota</taxon>
        <taxon>Pezizomycotina</taxon>
        <taxon>Eurotiomycetes</taxon>
        <taxon>Eurotiomycetidae</taxon>
        <taxon>Eurotiales</taxon>
        <taxon>Aspergillaceae</taxon>
        <taxon>Penicillium</taxon>
    </lineage>
</organism>
<name>A0A1V6YR37_PENNA</name>
<dbReference type="CDD" id="cd06186">
    <property type="entry name" value="NOX_Duox_like_FAD_NADP"/>
    <property type="match status" value="1"/>
</dbReference>
<accession>A0A1V6YR37</accession>
<keyword evidence="3" id="KW-0249">Electron transport</keyword>
<proteinExistence type="inferred from homology"/>
<dbReference type="Pfam" id="PF08022">
    <property type="entry name" value="FAD_binding_8"/>
    <property type="match status" value="1"/>
</dbReference>
<dbReference type="InterPro" id="IPR039261">
    <property type="entry name" value="FNR_nucleotide-bd"/>
</dbReference>
<dbReference type="SUPFAM" id="SSF51735">
    <property type="entry name" value="NAD(P)-binding Rossmann-fold domains"/>
    <property type="match status" value="1"/>
</dbReference>
<keyword evidence="3" id="KW-0813">Transport</keyword>
<feature type="domain" description="FAD-binding FR-type" evidence="6">
    <location>
        <begin position="264"/>
        <end position="414"/>
    </location>
</feature>
<dbReference type="InterPro" id="IPR036291">
    <property type="entry name" value="NAD(P)-bd_dom_sf"/>
</dbReference>
<dbReference type="PANTHER" id="PTHR42760">
    <property type="entry name" value="SHORT-CHAIN DEHYDROGENASES/REDUCTASES FAMILY MEMBER"/>
    <property type="match status" value="1"/>
</dbReference>
<sequence>MADVMSLFSLSGKTAIVTGGTRGIGQAMAFALAEAGADIILVQRDTTNTSTKDEIINRLGRKAWIHVAELGDRQAVKGIIPALTSQGLKPEILVNCAGIQRRHPAEKFPDEDWDEVLEVNLSSVFILCREFAAYLLARGASEFPQGHRGSIINVGSLLCFQGGITVPAYAASKGGIGQLTKALSNDWVAKGINVNAIAPGYIATDMNTALINDADRNAGIMARIPAGRWGNPEDFKGAVVYLASRASSYVSGEVLTVDGGWMGRRPVSIVNTLFTELGFTPISGLDCLYIVQFHLPKLVHIEPGCHVFAYIPRISWWMSHPFSIAWAEPSTSSAATFLPAPTQSPPTQGKGYTDLEKQSNLPAKPSKPSTQVSLIVGAQKGMTRRLYNLANASPSKTLTLGGFIEGPYGSHPTNPSSYGTTVLFSAGAGITHHLLQTRELVTAAAQNTAATRKVYLIWSVRSTDHLTWVSSFMDQILRLPNRRDILVVKLFISKPRRAADIVSPSATVLMHSGRCRPDVVLDEILPGRTGATLVSVCGPGAFADEVRSAARERIGKGAVVDFAEEAFTW</sequence>
<dbReference type="STRING" id="60175.A0A1V6YR37"/>
<dbReference type="AlphaFoldDB" id="A0A1V6YR37"/>
<gene>
    <name evidence="7" type="ORF">PENNAL_c0013G01014</name>
</gene>
<keyword evidence="8" id="KW-1185">Reference proteome</keyword>
<dbReference type="PROSITE" id="PS51384">
    <property type="entry name" value="FAD_FR"/>
    <property type="match status" value="1"/>
</dbReference>
<dbReference type="GO" id="GO:0016616">
    <property type="term" value="F:oxidoreductase activity, acting on the CH-OH group of donors, NAD or NADP as acceptor"/>
    <property type="evidence" value="ECO:0007669"/>
    <property type="project" value="TreeGrafter"/>
</dbReference>
<evidence type="ECO:0000256" key="5">
    <source>
        <dbReference type="SAM" id="MobiDB-lite"/>
    </source>
</evidence>
<dbReference type="PROSITE" id="PS00061">
    <property type="entry name" value="ADH_SHORT"/>
    <property type="match status" value="1"/>
</dbReference>
<evidence type="ECO:0000313" key="7">
    <source>
        <dbReference type="EMBL" id="OQE89764.1"/>
    </source>
</evidence>
<dbReference type="Pfam" id="PF08030">
    <property type="entry name" value="NAD_binding_6"/>
    <property type="match status" value="1"/>
</dbReference>
<feature type="region of interest" description="Disordered" evidence="5">
    <location>
        <begin position="336"/>
        <end position="368"/>
    </location>
</feature>
<dbReference type="Pfam" id="PF13561">
    <property type="entry name" value="adh_short_C2"/>
    <property type="match status" value="1"/>
</dbReference>